<organism evidence="5 6">
    <name type="scientific">Solanum commersonii</name>
    <name type="common">Commerson's wild potato</name>
    <name type="synonym">Commerson's nightshade</name>
    <dbReference type="NCBI Taxonomy" id="4109"/>
    <lineage>
        <taxon>Eukaryota</taxon>
        <taxon>Viridiplantae</taxon>
        <taxon>Streptophyta</taxon>
        <taxon>Embryophyta</taxon>
        <taxon>Tracheophyta</taxon>
        <taxon>Spermatophyta</taxon>
        <taxon>Magnoliopsida</taxon>
        <taxon>eudicotyledons</taxon>
        <taxon>Gunneridae</taxon>
        <taxon>Pentapetalae</taxon>
        <taxon>asterids</taxon>
        <taxon>lamiids</taxon>
        <taxon>Solanales</taxon>
        <taxon>Solanaceae</taxon>
        <taxon>Solanoideae</taxon>
        <taxon>Solaneae</taxon>
        <taxon>Solanum</taxon>
    </lineage>
</organism>
<comment type="similarity">
    <text evidence="2">Belongs to the UDP-glycosyltransferase family.</text>
</comment>
<dbReference type="InterPro" id="IPR002213">
    <property type="entry name" value="UDP_glucos_trans"/>
</dbReference>
<keyword evidence="3" id="KW-0328">Glycosyltransferase</keyword>
<evidence type="ECO:0000256" key="1">
    <source>
        <dbReference type="ARBA" id="ARBA00004935"/>
    </source>
</evidence>
<dbReference type="Gene3D" id="3.40.50.2000">
    <property type="entry name" value="Glycogen Phosphorylase B"/>
    <property type="match status" value="4"/>
</dbReference>
<dbReference type="PROSITE" id="PS00375">
    <property type="entry name" value="UDPGT"/>
    <property type="match status" value="2"/>
</dbReference>
<dbReference type="CDD" id="cd03784">
    <property type="entry name" value="GT1_Gtf-like"/>
    <property type="match status" value="2"/>
</dbReference>
<evidence type="ECO:0000313" key="6">
    <source>
        <dbReference type="Proteomes" id="UP000824120"/>
    </source>
</evidence>
<sequence length="925" mass="105022">MEIVMFPWLAFGHLIPFMNLSNELAKRGHKITFLLPKNAEIKLQKLNLYPNLIKFHKLTIPHVDGLPYAAETTADVHRSLESLLATAFDELYDEIKYFLQNLKPHFVFFDFAYWIPDLALEIGGIKTLFYRVVCPAVSSATLIRSPDKAIFMASTAAELVKPPPGYPSTTVVLRECEAKLLSFIFHEYGKGVTFYEQVKKGMTRCDAIAMKTCREIEGNFCDYISTQFEKPVLYTGPVISEPKKETLEEHGLSNWLEKFKPGSVVFCAFGSQLILEKKQFQELVLGFELTELPFLLVVKPPEGTNSVEEALPEGFKERVQEKGLILDCWVPQLEILRHKSVGCFVTHCGYGSMWESLALCDCQLVLLPRPIDHIFNARLMEKQLKVGVEVEKDENDLFTKENLFKAVKCVMDKDSQIGCLVKENHMKWKELLSSPGFMSNYIDNFIQDLHALLHFVKGKRVRKMTESKLEIVMFPWLAFGHLIPFMNLSNELAKRGNNITFLLPKNAEIRVQKLNLYPDLIKFHKLTIPHVDGLPYGAETTADIPTSLESLLATAFDELYGEVKSFLQNLKPHFVFFDFAYWIPDLALEIGGIKTLCYKVVCPAVTSIALIRSPVKTTFMASTAAELVKPPPDYPSTTVVLRESEAKLLSFLFHEYGKGVTFYERSKKGMTGCDAIGMKTCREIEGTFCDYIATQFEKPVLYTGPVLAEPTNGPLEEHGLSDWLEKFEAGSVVFCAFGSQMILEKKQFQQLVLGFELTELPFILVAKPPQGTNSVEEAFPEGFKERVQEKGLILDCWVPQLEILSHKSVGCFVTHCGYGSMWESLALCDCQLVLLPRPIDHILNSRLMEQQLKVGVEVEKDENDLFTKENLCKAVKCVMDKDSQIGRLVKENHKKWKELLSSPGFMSNYIDNFIQDLHELQVEKT</sequence>
<dbReference type="SUPFAM" id="SSF53756">
    <property type="entry name" value="UDP-Glycosyltransferase/glycogen phosphorylase"/>
    <property type="match status" value="2"/>
</dbReference>
<proteinExistence type="inferred from homology"/>
<evidence type="ECO:0000256" key="4">
    <source>
        <dbReference type="ARBA" id="ARBA00022679"/>
    </source>
</evidence>
<dbReference type="FunFam" id="3.40.50.2000:FF:000037">
    <property type="entry name" value="Glycosyltransferase"/>
    <property type="match status" value="2"/>
</dbReference>
<comment type="caution">
    <text evidence="5">The sequence shown here is derived from an EMBL/GenBank/DDBJ whole genome shotgun (WGS) entry which is preliminary data.</text>
</comment>
<dbReference type="Proteomes" id="UP000824120">
    <property type="component" value="Chromosome 4"/>
</dbReference>
<dbReference type="EMBL" id="JACXVP010000004">
    <property type="protein sequence ID" value="KAG5613103.1"/>
    <property type="molecule type" value="Genomic_DNA"/>
</dbReference>
<evidence type="ECO:0000313" key="5">
    <source>
        <dbReference type="EMBL" id="KAG5613103.1"/>
    </source>
</evidence>
<protein>
    <submittedName>
        <fullName evidence="5">Uncharacterized protein</fullName>
    </submittedName>
</protein>
<dbReference type="InterPro" id="IPR035595">
    <property type="entry name" value="UDP_glycos_trans_CS"/>
</dbReference>
<dbReference type="GO" id="GO:0035251">
    <property type="term" value="F:UDP-glucosyltransferase activity"/>
    <property type="evidence" value="ECO:0007669"/>
    <property type="project" value="InterPro"/>
</dbReference>
<name>A0A9J5ZLV0_SOLCO</name>
<keyword evidence="6" id="KW-1185">Reference proteome</keyword>
<dbReference type="PANTHER" id="PTHR48049:SF145">
    <property type="entry name" value="UDP-GLYCOSYLTRANSFERASES DOMAIN-CONTAINING PROTEIN"/>
    <property type="match status" value="1"/>
</dbReference>
<gene>
    <name evidence="5" type="ORF">H5410_024384</name>
</gene>
<dbReference type="OrthoDB" id="5835829at2759"/>
<keyword evidence="4" id="KW-0808">Transferase</keyword>
<dbReference type="PANTHER" id="PTHR48049">
    <property type="entry name" value="GLYCOSYLTRANSFERASE"/>
    <property type="match status" value="1"/>
</dbReference>
<dbReference type="FunFam" id="3.40.50.2000:FF:000087">
    <property type="entry name" value="Glycosyltransferase"/>
    <property type="match status" value="2"/>
</dbReference>
<dbReference type="InterPro" id="IPR050481">
    <property type="entry name" value="UDP-glycosyltransf_plant"/>
</dbReference>
<accession>A0A9J5ZLV0</accession>
<evidence type="ECO:0000256" key="3">
    <source>
        <dbReference type="ARBA" id="ARBA00022676"/>
    </source>
</evidence>
<dbReference type="GO" id="GO:0009718">
    <property type="term" value="P:anthocyanin-containing compound biosynthetic process"/>
    <property type="evidence" value="ECO:0007669"/>
    <property type="project" value="UniProtKB-ARBA"/>
</dbReference>
<dbReference type="Pfam" id="PF00201">
    <property type="entry name" value="UDPGT"/>
    <property type="match status" value="2"/>
</dbReference>
<reference evidence="5 6" key="1">
    <citation type="submission" date="2020-09" db="EMBL/GenBank/DDBJ databases">
        <title>De no assembly of potato wild relative species, Solanum commersonii.</title>
        <authorList>
            <person name="Cho K."/>
        </authorList>
    </citation>
    <scope>NUCLEOTIDE SEQUENCE [LARGE SCALE GENOMIC DNA]</scope>
    <source>
        <strain evidence="5">LZ3.2</strain>
        <tissue evidence="5">Leaf</tissue>
    </source>
</reference>
<dbReference type="AlphaFoldDB" id="A0A9J5ZLV0"/>
<comment type="pathway">
    <text evidence="1">Pigment biosynthesis; anthocyanin biosynthesis.</text>
</comment>
<evidence type="ECO:0000256" key="2">
    <source>
        <dbReference type="ARBA" id="ARBA00009995"/>
    </source>
</evidence>